<evidence type="ECO:0000256" key="3">
    <source>
        <dbReference type="SAM" id="SignalP"/>
    </source>
</evidence>
<dbReference type="RefSeq" id="WP_079726946.1">
    <property type="nucleotide sequence ID" value="NZ_FUZP01000001.1"/>
</dbReference>
<evidence type="ECO:0000313" key="4">
    <source>
        <dbReference type="EMBL" id="SKC41701.1"/>
    </source>
</evidence>
<dbReference type="STRING" id="123320.SAMN06309945_0772"/>
<reference evidence="4 5" key="1">
    <citation type="submission" date="2017-02" db="EMBL/GenBank/DDBJ databases">
        <authorList>
            <person name="Peterson S.W."/>
        </authorList>
    </citation>
    <scope>NUCLEOTIDE SEQUENCE [LARGE SCALE GENOMIC DNA]</scope>
    <source>
        <strain evidence="4 5">VKM Ac-2059</strain>
    </source>
</reference>
<protein>
    <submittedName>
        <fullName evidence="4">LPXTG-site transpeptidase (Sortase) family protein</fullName>
    </submittedName>
</protein>
<dbReference type="Gene3D" id="2.40.260.10">
    <property type="entry name" value="Sortase"/>
    <property type="match status" value="1"/>
</dbReference>
<evidence type="ECO:0000256" key="2">
    <source>
        <dbReference type="PIRSR" id="PIRSR605754-1"/>
    </source>
</evidence>
<sequence length="214" mass="22037">MRATRRSARAVLALGVLAVTAAVVPLTVAAPVGAVGVGAAEVGGVSRTAAESGAFDTRTVAAGPLRSAAIGNGSIGILRIPRLGGDYAQEIGEGVSERTVLNTRIGHFPGTAAAGEVGNFALAGHRTSHHAPLLRINELVVGDEILVETATSNIVYKFRSLEYVSASAIDVTWPTPRSESPATTGTITFVACNPLRSTAERIIVYGVLDRVTPK</sequence>
<organism evidence="4 5">
    <name type="scientific">Okibacterium fritillariae</name>
    <dbReference type="NCBI Taxonomy" id="123320"/>
    <lineage>
        <taxon>Bacteria</taxon>
        <taxon>Bacillati</taxon>
        <taxon>Actinomycetota</taxon>
        <taxon>Actinomycetes</taxon>
        <taxon>Micrococcales</taxon>
        <taxon>Microbacteriaceae</taxon>
        <taxon>Okibacterium</taxon>
    </lineage>
</organism>
<keyword evidence="3" id="KW-0732">Signal</keyword>
<dbReference type="InterPro" id="IPR042003">
    <property type="entry name" value="Sortase_E"/>
</dbReference>
<dbReference type="OrthoDB" id="5242879at2"/>
<keyword evidence="5" id="KW-1185">Reference proteome</keyword>
<gene>
    <name evidence="4" type="ORF">SAMN06309945_0772</name>
</gene>
<evidence type="ECO:0000256" key="1">
    <source>
        <dbReference type="ARBA" id="ARBA00022801"/>
    </source>
</evidence>
<dbReference type="CDD" id="cd05830">
    <property type="entry name" value="Sortase_E"/>
    <property type="match status" value="1"/>
</dbReference>
<evidence type="ECO:0000313" key="5">
    <source>
        <dbReference type="Proteomes" id="UP000190857"/>
    </source>
</evidence>
<dbReference type="InterPro" id="IPR005754">
    <property type="entry name" value="Sortase"/>
</dbReference>
<dbReference type="AlphaFoldDB" id="A0A1T5IRC6"/>
<dbReference type="Proteomes" id="UP000190857">
    <property type="component" value="Unassembled WGS sequence"/>
</dbReference>
<dbReference type="InterPro" id="IPR023365">
    <property type="entry name" value="Sortase_dom-sf"/>
</dbReference>
<feature type="chain" id="PRO_5038991439" evidence="3">
    <location>
        <begin position="22"/>
        <end position="214"/>
    </location>
</feature>
<accession>A0A1T5IRC6</accession>
<dbReference type="EMBL" id="FUZP01000001">
    <property type="protein sequence ID" value="SKC41701.1"/>
    <property type="molecule type" value="Genomic_DNA"/>
</dbReference>
<proteinExistence type="predicted"/>
<feature type="active site" description="Proton donor/acceptor" evidence="2">
    <location>
        <position position="125"/>
    </location>
</feature>
<feature type="signal peptide" evidence="3">
    <location>
        <begin position="1"/>
        <end position="21"/>
    </location>
</feature>
<name>A0A1T5IRC6_9MICO</name>
<dbReference type="Pfam" id="PF04203">
    <property type="entry name" value="Sortase"/>
    <property type="match status" value="1"/>
</dbReference>
<dbReference type="SUPFAM" id="SSF63817">
    <property type="entry name" value="Sortase"/>
    <property type="match status" value="1"/>
</dbReference>
<keyword evidence="1" id="KW-0378">Hydrolase</keyword>
<dbReference type="GO" id="GO:0016787">
    <property type="term" value="F:hydrolase activity"/>
    <property type="evidence" value="ECO:0007669"/>
    <property type="project" value="UniProtKB-KW"/>
</dbReference>
<feature type="active site" description="Acyl-thioester intermediate" evidence="2">
    <location>
        <position position="192"/>
    </location>
</feature>